<gene>
    <name evidence="2" type="ORF">CBM2589_B180109</name>
</gene>
<reference evidence="2" key="1">
    <citation type="submission" date="2018-01" db="EMBL/GenBank/DDBJ databases">
        <authorList>
            <person name="Clerissi C."/>
        </authorList>
    </citation>
    <scope>NUCLEOTIDE SEQUENCE</scope>
    <source>
        <strain evidence="2">Cupriavidus taiwanensis STM 3521</strain>
    </source>
</reference>
<dbReference type="AlphaFoldDB" id="A0A375BKW8"/>
<name>A0A375BKW8_9BURK</name>
<organism evidence="2">
    <name type="scientific">Cupriavidus taiwanensis</name>
    <dbReference type="NCBI Taxonomy" id="164546"/>
    <lineage>
        <taxon>Bacteria</taxon>
        <taxon>Pseudomonadati</taxon>
        <taxon>Pseudomonadota</taxon>
        <taxon>Betaproteobacteria</taxon>
        <taxon>Burkholderiales</taxon>
        <taxon>Burkholderiaceae</taxon>
        <taxon>Cupriavidus</taxon>
    </lineage>
</organism>
<comment type="caution">
    <text evidence="2">The sequence shown here is derived from an EMBL/GenBank/DDBJ whole genome shotgun (WGS) entry which is preliminary data.</text>
</comment>
<dbReference type="EMBL" id="OFSP01000010">
    <property type="protein sequence ID" value="SOY47355.1"/>
    <property type="molecule type" value="Genomic_DNA"/>
</dbReference>
<proteinExistence type="predicted"/>
<protein>
    <submittedName>
        <fullName evidence="2">Uncharacterized protein</fullName>
    </submittedName>
</protein>
<evidence type="ECO:0000256" key="1">
    <source>
        <dbReference type="SAM" id="MobiDB-lite"/>
    </source>
</evidence>
<sequence length="155" mass="17146">MSGQVELLYAIDRRAANDRGTLTPRAGYEKRVCMRRPFFESWCPGEDSVTHARPRLRLQAQPFSSSRKALKRFASWADMKKGLHAQTLFLNRGAQERTRTSTVLPPLGPEPSASTNSATWAGGEPRILPKAAEFASPCAGAVQKNFGERAQQWSG</sequence>
<dbReference type="Proteomes" id="UP000256297">
    <property type="component" value="Chromosome CBM2589_b"/>
</dbReference>
<feature type="region of interest" description="Disordered" evidence="1">
    <location>
        <begin position="92"/>
        <end position="124"/>
    </location>
</feature>
<accession>A0A375BKW8</accession>
<evidence type="ECO:0000313" key="2">
    <source>
        <dbReference type="EMBL" id="SOY47355.1"/>
    </source>
</evidence>